<dbReference type="AlphaFoldDB" id="A0A498LMY9"/>
<keyword evidence="3" id="KW-1185">Reference proteome</keyword>
<dbReference type="EMBL" id="QBIY01013246">
    <property type="protein sequence ID" value="RXN09798.1"/>
    <property type="molecule type" value="Genomic_DNA"/>
</dbReference>
<comment type="caution">
    <text evidence="2">The sequence shown here is derived from an EMBL/GenBank/DDBJ whole genome shotgun (WGS) entry which is preliminary data.</text>
</comment>
<reference evidence="2 3" key="1">
    <citation type="submission" date="2018-03" db="EMBL/GenBank/DDBJ databases">
        <title>Draft genome sequence of Rohu Carp (Labeo rohita).</title>
        <authorList>
            <person name="Das P."/>
            <person name="Kushwaha B."/>
            <person name="Joshi C.G."/>
            <person name="Kumar D."/>
            <person name="Nagpure N.S."/>
            <person name="Sahoo L."/>
            <person name="Das S.P."/>
            <person name="Bit A."/>
            <person name="Patnaik S."/>
            <person name="Meher P.K."/>
            <person name="Jayasankar P."/>
            <person name="Koringa P.G."/>
            <person name="Patel N.V."/>
            <person name="Hinsu A.T."/>
            <person name="Kumar R."/>
            <person name="Pandey M."/>
            <person name="Agarwal S."/>
            <person name="Srivastava S."/>
            <person name="Singh M."/>
            <person name="Iquebal M.A."/>
            <person name="Jaiswal S."/>
            <person name="Angadi U.B."/>
            <person name="Kumar N."/>
            <person name="Raza M."/>
            <person name="Shah T.M."/>
            <person name="Rai A."/>
            <person name="Jena J.K."/>
        </authorList>
    </citation>
    <scope>NUCLEOTIDE SEQUENCE [LARGE SCALE GENOMIC DNA]</scope>
    <source>
        <strain evidence="2">DASCIFA01</strain>
        <tissue evidence="2">Testis</tissue>
    </source>
</reference>
<organism evidence="2 3">
    <name type="scientific">Labeo rohita</name>
    <name type="common">Indian major carp</name>
    <name type="synonym">Cyprinus rohita</name>
    <dbReference type="NCBI Taxonomy" id="84645"/>
    <lineage>
        <taxon>Eukaryota</taxon>
        <taxon>Metazoa</taxon>
        <taxon>Chordata</taxon>
        <taxon>Craniata</taxon>
        <taxon>Vertebrata</taxon>
        <taxon>Euteleostomi</taxon>
        <taxon>Actinopterygii</taxon>
        <taxon>Neopterygii</taxon>
        <taxon>Teleostei</taxon>
        <taxon>Ostariophysi</taxon>
        <taxon>Cypriniformes</taxon>
        <taxon>Cyprinidae</taxon>
        <taxon>Labeoninae</taxon>
        <taxon>Labeonini</taxon>
        <taxon>Labeo</taxon>
    </lineage>
</organism>
<feature type="region of interest" description="Disordered" evidence="1">
    <location>
        <begin position="178"/>
        <end position="210"/>
    </location>
</feature>
<evidence type="ECO:0000256" key="1">
    <source>
        <dbReference type="SAM" id="MobiDB-lite"/>
    </source>
</evidence>
<name>A0A498LMY9_LABRO</name>
<evidence type="ECO:0000313" key="2">
    <source>
        <dbReference type="EMBL" id="RXN09798.1"/>
    </source>
</evidence>
<sequence>MRGRQGIGNTGTIFSFTRDAADKEVGFIKENTENLNCYAVLTWRLLLTGKHLKCCDDDTSQEPLLAKLYPPPRTGTRRSRDGGYPTTVVLDESWIQDEPPGNPRPLLRTVTLPVDEILGATAPRAGIKHSPDGIRRTTVNDPGRRWGRNLGRQRREEDMFELGLVENRMDPERCGQLEPEDPFCANEASEENKNGSSPPGAPKWISPPNTRFLRTKQTRRTGTERIGIRCPTTTAEKAEKKEASEFVFASTVQKWLRYAPERLGGIARGGKP</sequence>
<protein>
    <submittedName>
        <fullName evidence="2">Uncharacterized protein</fullName>
    </submittedName>
</protein>
<gene>
    <name evidence="2" type="ORF">ROHU_031178</name>
</gene>
<accession>A0A498LMY9</accession>
<dbReference type="Proteomes" id="UP000290572">
    <property type="component" value="Unassembled WGS sequence"/>
</dbReference>
<feature type="region of interest" description="Disordered" evidence="1">
    <location>
        <begin position="124"/>
        <end position="148"/>
    </location>
</feature>
<evidence type="ECO:0000313" key="3">
    <source>
        <dbReference type="Proteomes" id="UP000290572"/>
    </source>
</evidence>
<proteinExistence type="predicted"/>